<dbReference type="InterPro" id="IPR004358">
    <property type="entry name" value="Sig_transdc_His_kin-like_C"/>
</dbReference>
<sequence length="465" mass="50965">MASESLLRRLLLDAVLPATLAALVLVTVLTVQVAGMQGERADARAALRVEQLAGALAADQALAAPQGFLDEARRDGLLRQAGLSYPDGPAWNSGSALPDQDAGNYRRELAGTAGNRPWLTAQADLGPLRRAQAVTWLLGALCACGILLLGWLARWSLRRHVLRPLAELRRALEEDRLPPLAVTASTREFAELERALEHCLADGWPRAWHSARQDVMRQRHAAARGKSRFIALVNHHLRQPLQALQLFAANFDPGPDQDQQALLAHMRASVSSMTRLLEGLLEISRLDAGVVVVRPAEFSAAELFLHDRTWLAEEAARRGVTLIWRGSHHRLHGDAELAAGLLLQLASNAIANAPMGRVLIAARRHDHAVRIEVRDNGPGIAQDHQQQIFEEFVQLPDAENPRRDGYGLGLTIGDRLARLLGTHIGLRSAPGQGSTFWFDLPEAPLAERRAPRGRHGPWSAWRRAG</sequence>
<dbReference type="PANTHER" id="PTHR43711">
    <property type="entry name" value="TWO-COMPONENT HISTIDINE KINASE"/>
    <property type="match status" value="1"/>
</dbReference>
<proteinExistence type="predicted"/>
<keyword evidence="3" id="KW-0597">Phosphoprotein</keyword>
<keyword evidence="5 9" id="KW-0418">Kinase</keyword>
<keyword evidence="10" id="KW-1185">Reference proteome</keyword>
<evidence type="ECO:0000313" key="9">
    <source>
        <dbReference type="EMBL" id="SFF40500.1"/>
    </source>
</evidence>
<dbReference type="Gene3D" id="1.10.287.130">
    <property type="match status" value="1"/>
</dbReference>
<evidence type="ECO:0000256" key="7">
    <source>
        <dbReference type="SAM" id="Phobius"/>
    </source>
</evidence>
<dbReference type="InterPro" id="IPR005467">
    <property type="entry name" value="His_kinase_dom"/>
</dbReference>
<evidence type="ECO:0000256" key="5">
    <source>
        <dbReference type="ARBA" id="ARBA00022777"/>
    </source>
</evidence>
<evidence type="ECO:0000256" key="2">
    <source>
        <dbReference type="ARBA" id="ARBA00012438"/>
    </source>
</evidence>
<dbReference type="Proteomes" id="UP000199477">
    <property type="component" value="Unassembled WGS sequence"/>
</dbReference>
<keyword evidence="7" id="KW-0472">Membrane</keyword>
<evidence type="ECO:0000256" key="1">
    <source>
        <dbReference type="ARBA" id="ARBA00000085"/>
    </source>
</evidence>
<dbReference type="SMART" id="SM00387">
    <property type="entry name" value="HATPase_c"/>
    <property type="match status" value="1"/>
</dbReference>
<evidence type="ECO:0000256" key="6">
    <source>
        <dbReference type="ARBA" id="ARBA00023012"/>
    </source>
</evidence>
<feature type="transmembrane region" description="Helical" evidence="7">
    <location>
        <begin position="12"/>
        <end position="34"/>
    </location>
</feature>
<dbReference type="SUPFAM" id="SSF47384">
    <property type="entry name" value="Homodimeric domain of signal transducing histidine kinase"/>
    <property type="match status" value="1"/>
</dbReference>
<keyword evidence="6" id="KW-0902">Two-component regulatory system</keyword>
<dbReference type="GO" id="GO:0000155">
    <property type="term" value="F:phosphorelay sensor kinase activity"/>
    <property type="evidence" value="ECO:0007669"/>
    <property type="project" value="InterPro"/>
</dbReference>
<feature type="transmembrane region" description="Helical" evidence="7">
    <location>
        <begin position="133"/>
        <end position="153"/>
    </location>
</feature>
<reference evidence="10" key="1">
    <citation type="submission" date="2016-10" db="EMBL/GenBank/DDBJ databases">
        <authorList>
            <person name="Varghese N."/>
            <person name="Submissions S."/>
        </authorList>
    </citation>
    <scope>NUCLEOTIDE SEQUENCE [LARGE SCALE GENOMIC DNA]</scope>
    <source>
        <strain evidence="10">UNC178MFTsu3.1</strain>
    </source>
</reference>
<dbReference type="InterPro" id="IPR036890">
    <property type="entry name" value="HATPase_C_sf"/>
</dbReference>
<name>A0A1I2IFT1_9GAMM</name>
<dbReference type="SMART" id="SM00388">
    <property type="entry name" value="HisKA"/>
    <property type="match status" value="1"/>
</dbReference>
<accession>A0A1I2IFT1</accession>
<dbReference type="PROSITE" id="PS50109">
    <property type="entry name" value="HIS_KIN"/>
    <property type="match status" value="1"/>
</dbReference>
<dbReference type="AlphaFoldDB" id="A0A1I2IFT1"/>
<evidence type="ECO:0000259" key="8">
    <source>
        <dbReference type="PROSITE" id="PS50109"/>
    </source>
</evidence>
<evidence type="ECO:0000256" key="3">
    <source>
        <dbReference type="ARBA" id="ARBA00022553"/>
    </source>
</evidence>
<keyword evidence="7" id="KW-0812">Transmembrane</keyword>
<dbReference type="EC" id="2.7.13.3" evidence="2"/>
<keyword evidence="4" id="KW-0808">Transferase</keyword>
<dbReference type="SUPFAM" id="SSF55874">
    <property type="entry name" value="ATPase domain of HSP90 chaperone/DNA topoisomerase II/histidine kinase"/>
    <property type="match status" value="1"/>
</dbReference>
<feature type="domain" description="Histidine kinase" evidence="8">
    <location>
        <begin position="232"/>
        <end position="444"/>
    </location>
</feature>
<dbReference type="CDD" id="cd00082">
    <property type="entry name" value="HisKA"/>
    <property type="match status" value="1"/>
</dbReference>
<comment type="catalytic activity">
    <reaction evidence="1">
        <text>ATP + protein L-histidine = ADP + protein N-phospho-L-histidine.</text>
        <dbReference type="EC" id="2.7.13.3"/>
    </reaction>
</comment>
<dbReference type="InterPro" id="IPR036097">
    <property type="entry name" value="HisK_dim/P_sf"/>
</dbReference>
<evidence type="ECO:0000256" key="4">
    <source>
        <dbReference type="ARBA" id="ARBA00022679"/>
    </source>
</evidence>
<dbReference type="Pfam" id="PF02518">
    <property type="entry name" value="HATPase_c"/>
    <property type="match status" value="1"/>
</dbReference>
<dbReference type="STRING" id="500610.SAMN02799615_03435"/>
<dbReference type="Gene3D" id="3.30.565.10">
    <property type="entry name" value="Histidine kinase-like ATPase, C-terminal domain"/>
    <property type="match status" value="1"/>
</dbReference>
<dbReference type="EMBL" id="FONH01000016">
    <property type="protein sequence ID" value="SFF40500.1"/>
    <property type="molecule type" value="Genomic_DNA"/>
</dbReference>
<dbReference type="RefSeq" id="WP_026635652.1">
    <property type="nucleotide sequence ID" value="NZ_FONH01000016.1"/>
</dbReference>
<evidence type="ECO:0000313" key="10">
    <source>
        <dbReference type="Proteomes" id="UP000199477"/>
    </source>
</evidence>
<dbReference type="PANTHER" id="PTHR43711:SF31">
    <property type="entry name" value="HISTIDINE KINASE"/>
    <property type="match status" value="1"/>
</dbReference>
<dbReference type="PRINTS" id="PR00344">
    <property type="entry name" value="BCTRLSENSOR"/>
</dbReference>
<dbReference type="InterPro" id="IPR003594">
    <property type="entry name" value="HATPase_dom"/>
</dbReference>
<dbReference type="InterPro" id="IPR003661">
    <property type="entry name" value="HisK_dim/P_dom"/>
</dbReference>
<protein>
    <recommendedName>
        <fullName evidence="2">histidine kinase</fullName>
        <ecNumber evidence="2">2.7.13.3</ecNumber>
    </recommendedName>
</protein>
<dbReference type="Pfam" id="PF00512">
    <property type="entry name" value="HisKA"/>
    <property type="match status" value="1"/>
</dbReference>
<organism evidence="9 10">
    <name type="scientific">Dyella marensis</name>
    <dbReference type="NCBI Taxonomy" id="500610"/>
    <lineage>
        <taxon>Bacteria</taxon>
        <taxon>Pseudomonadati</taxon>
        <taxon>Pseudomonadota</taxon>
        <taxon>Gammaproteobacteria</taxon>
        <taxon>Lysobacterales</taxon>
        <taxon>Rhodanobacteraceae</taxon>
        <taxon>Dyella</taxon>
    </lineage>
</organism>
<dbReference type="InterPro" id="IPR050736">
    <property type="entry name" value="Sensor_HK_Regulatory"/>
</dbReference>
<gene>
    <name evidence="9" type="ORF">SAMN02799615_03435</name>
</gene>
<keyword evidence="7" id="KW-1133">Transmembrane helix</keyword>